<organism evidence="3 4">
    <name type="scientific">Punica granatum</name>
    <name type="common">Pomegranate</name>
    <dbReference type="NCBI Taxonomy" id="22663"/>
    <lineage>
        <taxon>Eukaryota</taxon>
        <taxon>Viridiplantae</taxon>
        <taxon>Streptophyta</taxon>
        <taxon>Embryophyta</taxon>
        <taxon>Tracheophyta</taxon>
        <taxon>Spermatophyta</taxon>
        <taxon>Magnoliopsida</taxon>
        <taxon>eudicotyledons</taxon>
        <taxon>Gunneridae</taxon>
        <taxon>Pentapetalae</taxon>
        <taxon>rosids</taxon>
        <taxon>malvids</taxon>
        <taxon>Myrtales</taxon>
        <taxon>Lythraceae</taxon>
        <taxon>Punica</taxon>
    </lineage>
</organism>
<dbReference type="Proteomes" id="UP000233551">
    <property type="component" value="Unassembled WGS sequence"/>
</dbReference>
<keyword evidence="2" id="KW-0732">Signal</keyword>
<evidence type="ECO:0000256" key="2">
    <source>
        <dbReference type="SAM" id="SignalP"/>
    </source>
</evidence>
<dbReference type="AlphaFoldDB" id="A0A2I0JJS0"/>
<keyword evidence="1" id="KW-0472">Membrane</keyword>
<accession>A0A2I0JJS0</accession>
<evidence type="ECO:0008006" key="5">
    <source>
        <dbReference type="Google" id="ProtNLM"/>
    </source>
</evidence>
<protein>
    <recommendedName>
        <fullName evidence="5">Transmembrane protein</fullName>
    </recommendedName>
</protein>
<keyword evidence="1" id="KW-1133">Transmembrane helix</keyword>
<evidence type="ECO:0000313" key="4">
    <source>
        <dbReference type="Proteomes" id="UP000233551"/>
    </source>
</evidence>
<evidence type="ECO:0000313" key="3">
    <source>
        <dbReference type="EMBL" id="PKI56213.1"/>
    </source>
</evidence>
<gene>
    <name evidence="3" type="ORF">CRG98_023408</name>
</gene>
<feature type="transmembrane region" description="Helical" evidence="1">
    <location>
        <begin position="51"/>
        <end position="73"/>
    </location>
</feature>
<comment type="caution">
    <text evidence="3">The sequence shown here is derived from an EMBL/GenBank/DDBJ whole genome shotgun (WGS) entry which is preliminary data.</text>
</comment>
<feature type="signal peptide" evidence="2">
    <location>
        <begin position="1"/>
        <end position="23"/>
    </location>
</feature>
<evidence type="ECO:0000256" key="1">
    <source>
        <dbReference type="SAM" id="Phobius"/>
    </source>
</evidence>
<keyword evidence="1" id="KW-0812">Transmembrane</keyword>
<proteinExistence type="predicted"/>
<dbReference type="EMBL" id="PGOL01001616">
    <property type="protein sequence ID" value="PKI56213.1"/>
    <property type="molecule type" value="Genomic_DNA"/>
</dbReference>
<feature type="chain" id="PRO_5014145795" description="Transmembrane protein" evidence="2">
    <location>
        <begin position="24"/>
        <end position="77"/>
    </location>
</feature>
<keyword evidence="4" id="KW-1185">Reference proteome</keyword>
<name>A0A2I0JJS0_PUNGR</name>
<reference evidence="3 4" key="1">
    <citation type="submission" date="2017-11" db="EMBL/GenBank/DDBJ databases">
        <title>De-novo sequencing of pomegranate (Punica granatum L.) genome.</title>
        <authorList>
            <person name="Akparov Z."/>
            <person name="Amiraslanov A."/>
            <person name="Hajiyeva S."/>
            <person name="Abbasov M."/>
            <person name="Kaur K."/>
            <person name="Hamwieh A."/>
            <person name="Solovyev V."/>
            <person name="Salamov A."/>
            <person name="Braich B."/>
            <person name="Kosarev P."/>
            <person name="Mahmoud A."/>
            <person name="Hajiyev E."/>
            <person name="Babayeva S."/>
            <person name="Izzatullayeva V."/>
            <person name="Mammadov A."/>
            <person name="Mammadov A."/>
            <person name="Sharifova S."/>
            <person name="Ojaghi J."/>
            <person name="Eynullazada K."/>
            <person name="Bayramov B."/>
            <person name="Abdulazimova A."/>
            <person name="Shahmuradov I."/>
        </authorList>
    </citation>
    <scope>NUCLEOTIDE SEQUENCE [LARGE SCALE GENOMIC DNA]</scope>
    <source>
        <strain evidence="4">cv. AG2017</strain>
        <tissue evidence="3">Leaf</tissue>
    </source>
</reference>
<sequence>MSPRIDAAIMALFLATMAMSVAAQYGDSSGGGDGGNHTMTPGMVMAPSPNASALALPSTVFGVFALIASFFVFGKRA</sequence>